<keyword evidence="2 4" id="KW-0238">DNA-binding</keyword>
<dbReference type="InterPro" id="IPR016032">
    <property type="entry name" value="Sig_transdc_resp-reg_C-effctor"/>
</dbReference>
<protein>
    <recommendedName>
        <fullName evidence="5">OmpR/PhoB-type domain-containing protein</fullName>
    </recommendedName>
</protein>
<comment type="caution">
    <text evidence="6">The sequence shown here is derived from an EMBL/GenBank/DDBJ whole genome shotgun (WGS) entry which is preliminary data.</text>
</comment>
<evidence type="ECO:0000259" key="5">
    <source>
        <dbReference type="PROSITE" id="PS51755"/>
    </source>
</evidence>
<evidence type="ECO:0000256" key="4">
    <source>
        <dbReference type="PROSITE-ProRule" id="PRU01091"/>
    </source>
</evidence>
<dbReference type="SUPFAM" id="SSF46894">
    <property type="entry name" value="C-terminal effector domain of the bipartite response regulators"/>
    <property type="match status" value="1"/>
</dbReference>
<dbReference type="GO" id="GO:0000160">
    <property type="term" value="P:phosphorelay signal transduction system"/>
    <property type="evidence" value="ECO:0007669"/>
    <property type="project" value="InterPro"/>
</dbReference>
<evidence type="ECO:0000313" key="7">
    <source>
        <dbReference type="Proteomes" id="UP000221020"/>
    </source>
</evidence>
<organism evidence="6 7">
    <name type="scientific">Bacillus pseudomycoides</name>
    <dbReference type="NCBI Taxonomy" id="64104"/>
    <lineage>
        <taxon>Bacteria</taxon>
        <taxon>Bacillati</taxon>
        <taxon>Bacillota</taxon>
        <taxon>Bacilli</taxon>
        <taxon>Bacillales</taxon>
        <taxon>Bacillaceae</taxon>
        <taxon>Bacillus</taxon>
        <taxon>Bacillus cereus group</taxon>
    </lineage>
</organism>
<dbReference type="RefSeq" id="WP_097895853.1">
    <property type="nucleotide sequence ID" value="NZ_NVOR01000010.1"/>
</dbReference>
<dbReference type="InterPro" id="IPR001867">
    <property type="entry name" value="OmpR/PhoB-type_DNA-bd"/>
</dbReference>
<gene>
    <name evidence="6" type="ORF">CON65_03550</name>
</gene>
<feature type="domain" description="OmpR/PhoB-type" evidence="5">
    <location>
        <begin position="62"/>
        <end position="164"/>
    </location>
</feature>
<proteinExistence type="predicted"/>
<keyword evidence="1" id="KW-0805">Transcription regulation</keyword>
<dbReference type="InterPro" id="IPR036388">
    <property type="entry name" value="WH-like_DNA-bd_sf"/>
</dbReference>
<evidence type="ECO:0000256" key="1">
    <source>
        <dbReference type="ARBA" id="ARBA00023015"/>
    </source>
</evidence>
<dbReference type="AlphaFoldDB" id="A0AA91ZV28"/>
<dbReference type="Proteomes" id="UP000221020">
    <property type="component" value="Unassembled WGS sequence"/>
</dbReference>
<dbReference type="SMART" id="SM00862">
    <property type="entry name" value="Trans_reg_C"/>
    <property type="match status" value="1"/>
</dbReference>
<reference evidence="6 7" key="1">
    <citation type="submission" date="2017-09" db="EMBL/GenBank/DDBJ databases">
        <title>Large-scale bioinformatics analysis of Bacillus genomes uncovers conserved roles of natural products in bacterial physiology.</title>
        <authorList>
            <consortium name="Agbiome Team Llc"/>
            <person name="Bleich R.M."/>
            <person name="Grubbs K.J."/>
            <person name="Santa Maria K.C."/>
            <person name="Allen S.E."/>
            <person name="Farag S."/>
            <person name="Shank E.A."/>
            <person name="Bowers A."/>
        </authorList>
    </citation>
    <scope>NUCLEOTIDE SEQUENCE [LARGE SCALE GENOMIC DNA]</scope>
    <source>
        <strain evidence="6 7">AFS092012</strain>
    </source>
</reference>
<dbReference type="GO" id="GO:0006355">
    <property type="term" value="P:regulation of DNA-templated transcription"/>
    <property type="evidence" value="ECO:0007669"/>
    <property type="project" value="InterPro"/>
</dbReference>
<dbReference type="Pfam" id="PF00486">
    <property type="entry name" value="Trans_reg_C"/>
    <property type="match status" value="1"/>
</dbReference>
<dbReference type="CDD" id="cd00383">
    <property type="entry name" value="trans_reg_C"/>
    <property type="match status" value="1"/>
</dbReference>
<evidence type="ECO:0000313" key="6">
    <source>
        <dbReference type="EMBL" id="PED83967.1"/>
    </source>
</evidence>
<evidence type="ECO:0000256" key="2">
    <source>
        <dbReference type="ARBA" id="ARBA00023125"/>
    </source>
</evidence>
<dbReference type="EMBL" id="NVOR01000010">
    <property type="protein sequence ID" value="PED83967.1"/>
    <property type="molecule type" value="Genomic_DNA"/>
</dbReference>
<keyword evidence="3" id="KW-0804">Transcription</keyword>
<feature type="DNA-binding region" description="OmpR/PhoB-type" evidence="4">
    <location>
        <begin position="62"/>
        <end position="164"/>
    </location>
</feature>
<accession>A0AA91ZV28</accession>
<evidence type="ECO:0000256" key="3">
    <source>
        <dbReference type="ARBA" id="ARBA00023163"/>
    </source>
</evidence>
<dbReference type="PROSITE" id="PS51755">
    <property type="entry name" value="OMPR_PHOB"/>
    <property type="match status" value="1"/>
</dbReference>
<dbReference type="GO" id="GO:0003677">
    <property type="term" value="F:DNA binding"/>
    <property type="evidence" value="ECO:0007669"/>
    <property type="project" value="UniProtKB-UniRule"/>
</dbReference>
<sequence>MVITLFNEDETILKKIGNLLVKHNFNFVYVKHDHEESNLSLEKNKVNLFRFESLEKVAKTFPLHYKLNKNITLNLKRRCVYNEKEKVEIPLSTIEFKIICTLLDNLNSVVTTDLLLDRVWGIDDPIGTDNLYVYINRLRKKVELDPKCPAVLITHRKYGYELKKYIES</sequence>
<name>A0AA91ZV28_9BACI</name>
<dbReference type="Gene3D" id="1.10.10.10">
    <property type="entry name" value="Winged helix-like DNA-binding domain superfamily/Winged helix DNA-binding domain"/>
    <property type="match status" value="1"/>
</dbReference>